<gene>
    <name evidence="1" type="ORF">SBAD_LOCUS5487</name>
</gene>
<dbReference type="AlphaFoldDB" id="A0A183IPE0"/>
<reference evidence="3" key="1">
    <citation type="submission" date="2016-06" db="UniProtKB">
        <authorList>
            <consortium name="WormBaseParasite"/>
        </authorList>
    </citation>
    <scope>IDENTIFICATION</scope>
</reference>
<dbReference type="Proteomes" id="UP000270296">
    <property type="component" value="Unassembled WGS sequence"/>
</dbReference>
<evidence type="ECO:0000313" key="3">
    <source>
        <dbReference type="WBParaSite" id="SBAD_0000570901-mRNA-1"/>
    </source>
</evidence>
<reference evidence="1" key="2">
    <citation type="submission" date="2018-11" db="EMBL/GenBank/DDBJ databases">
        <authorList>
            <consortium name="Pathogen Informatics"/>
        </authorList>
    </citation>
    <scope>NUCLEOTIDE SEQUENCE [LARGE SCALE GENOMIC DNA]</scope>
</reference>
<accession>A0A183IPE0</accession>
<organism evidence="3">
    <name type="scientific">Soboliphyme baturini</name>
    <dbReference type="NCBI Taxonomy" id="241478"/>
    <lineage>
        <taxon>Eukaryota</taxon>
        <taxon>Metazoa</taxon>
        <taxon>Ecdysozoa</taxon>
        <taxon>Nematoda</taxon>
        <taxon>Enoplea</taxon>
        <taxon>Dorylaimia</taxon>
        <taxon>Dioctophymatida</taxon>
        <taxon>Dioctophymatoidea</taxon>
        <taxon>Soboliphymatidae</taxon>
        <taxon>Soboliphyme</taxon>
    </lineage>
</organism>
<name>A0A183IPE0_9BILA</name>
<evidence type="ECO:0000313" key="1">
    <source>
        <dbReference type="EMBL" id="VDP07372.1"/>
    </source>
</evidence>
<dbReference type="EMBL" id="UZAM01009029">
    <property type="protein sequence ID" value="VDP07372.1"/>
    <property type="molecule type" value="Genomic_DNA"/>
</dbReference>
<sequence>MALAKKSVSPLNRCKGCKGCDDLAIVRVAKGAVGRKWPIQRYDGLRLTDKRCSTDNGEWRSSCLDESYMKREQPSAINHHLRRPKTLFVLQILLLRDSSLHPSLAS</sequence>
<keyword evidence="2" id="KW-1185">Reference proteome</keyword>
<protein>
    <submittedName>
        <fullName evidence="3">4Fe-4S ferredoxin-type domain-containing protein</fullName>
    </submittedName>
</protein>
<proteinExistence type="predicted"/>
<evidence type="ECO:0000313" key="2">
    <source>
        <dbReference type="Proteomes" id="UP000270296"/>
    </source>
</evidence>
<dbReference type="WBParaSite" id="SBAD_0000570901-mRNA-1">
    <property type="protein sequence ID" value="SBAD_0000570901-mRNA-1"/>
    <property type="gene ID" value="SBAD_0000570901"/>
</dbReference>